<dbReference type="Proteomes" id="UP001550535">
    <property type="component" value="Unassembled WGS sequence"/>
</dbReference>
<dbReference type="Pfam" id="PF00501">
    <property type="entry name" value="AMP-binding"/>
    <property type="match status" value="1"/>
</dbReference>
<protein>
    <submittedName>
        <fullName evidence="5">AMP-binding protein</fullName>
    </submittedName>
</protein>
<dbReference type="InterPro" id="IPR042099">
    <property type="entry name" value="ANL_N_sf"/>
</dbReference>
<accession>A0ABV2X5L2</accession>
<evidence type="ECO:0000313" key="5">
    <source>
        <dbReference type="EMBL" id="MEU2121183.1"/>
    </source>
</evidence>
<dbReference type="SUPFAM" id="SSF56801">
    <property type="entry name" value="Acetyl-CoA synthetase-like"/>
    <property type="match status" value="1"/>
</dbReference>
<evidence type="ECO:0000256" key="3">
    <source>
        <dbReference type="SAM" id="MobiDB-lite"/>
    </source>
</evidence>
<comment type="similarity">
    <text evidence="1">Belongs to the ATP-dependent AMP-binding enzyme family.</text>
</comment>
<dbReference type="RefSeq" id="WP_063020880.1">
    <property type="nucleotide sequence ID" value="NZ_JBEYBM010000009.1"/>
</dbReference>
<keyword evidence="6" id="KW-1185">Reference proteome</keyword>
<reference evidence="5 6" key="1">
    <citation type="submission" date="2024-06" db="EMBL/GenBank/DDBJ databases">
        <title>The Natural Products Discovery Center: Release of the First 8490 Sequenced Strains for Exploring Actinobacteria Biosynthetic Diversity.</title>
        <authorList>
            <person name="Kalkreuter E."/>
            <person name="Kautsar S.A."/>
            <person name="Yang D."/>
            <person name="Bader C.D."/>
            <person name="Teijaro C.N."/>
            <person name="Fluegel L."/>
            <person name="Davis C.M."/>
            <person name="Simpson J.R."/>
            <person name="Lauterbach L."/>
            <person name="Steele A.D."/>
            <person name="Gui C."/>
            <person name="Meng S."/>
            <person name="Li G."/>
            <person name="Viehrig K."/>
            <person name="Ye F."/>
            <person name="Su P."/>
            <person name="Kiefer A.F."/>
            <person name="Nichols A."/>
            <person name="Cepeda A.J."/>
            <person name="Yan W."/>
            <person name="Fan B."/>
            <person name="Jiang Y."/>
            <person name="Adhikari A."/>
            <person name="Zheng C.-J."/>
            <person name="Schuster L."/>
            <person name="Cowan T.M."/>
            <person name="Smanski M.J."/>
            <person name="Chevrette M.G."/>
            <person name="De Carvalho L.P.S."/>
            <person name="Shen B."/>
        </authorList>
    </citation>
    <scope>NUCLEOTIDE SEQUENCE [LARGE SCALE GENOMIC DNA]</scope>
    <source>
        <strain evidence="5 6">NPDC019434</strain>
    </source>
</reference>
<gene>
    <name evidence="5" type="ORF">ABZ507_05055</name>
</gene>
<feature type="domain" description="AMP-dependent synthetase/ligase" evidence="4">
    <location>
        <begin position="8"/>
        <end position="289"/>
    </location>
</feature>
<sequence>MTLSTLPDRRAEAAPDAPALADDGTELNNREFLAAVQRAASGLRTAGVTTGDVVAIMLPGAVDLVVSLFATWRLGAAAAVIDPMAADAEAGRRIADAGPGVLVAATRPAGVDPSVPVVSPGAGERYVIEPARPGAEALALITYGGGDRAMLDHRHLGAMCQLVIKVLALTDADHSLSTLPMPQICGILLGALSPLAVGGRATMAGPLGPRSFLERIERVRPTYSSSVPSLYAALSELPGRMRADTSSVRFALCCAAPARVDLRTRFQHRYGIPIINGYGLQEVIARAHAMRSPAATEREPRSRSVASR</sequence>
<dbReference type="Gene3D" id="3.40.50.12780">
    <property type="entry name" value="N-terminal domain of ligase-like"/>
    <property type="match status" value="1"/>
</dbReference>
<evidence type="ECO:0000256" key="1">
    <source>
        <dbReference type="ARBA" id="ARBA00006432"/>
    </source>
</evidence>
<dbReference type="PANTHER" id="PTHR24096">
    <property type="entry name" value="LONG-CHAIN-FATTY-ACID--COA LIGASE"/>
    <property type="match status" value="1"/>
</dbReference>
<dbReference type="EMBL" id="JBEYBR010000008">
    <property type="protein sequence ID" value="MEU2121183.1"/>
    <property type="molecule type" value="Genomic_DNA"/>
</dbReference>
<comment type="caution">
    <text evidence="5">The sequence shown here is derived from an EMBL/GenBank/DDBJ whole genome shotgun (WGS) entry which is preliminary data.</text>
</comment>
<name>A0ABV2X5L2_9NOCA</name>
<evidence type="ECO:0000313" key="6">
    <source>
        <dbReference type="Proteomes" id="UP001550535"/>
    </source>
</evidence>
<organism evidence="5 6">
    <name type="scientific">Nocardia niwae</name>
    <dbReference type="NCBI Taxonomy" id="626084"/>
    <lineage>
        <taxon>Bacteria</taxon>
        <taxon>Bacillati</taxon>
        <taxon>Actinomycetota</taxon>
        <taxon>Actinomycetes</taxon>
        <taxon>Mycobacteriales</taxon>
        <taxon>Nocardiaceae</taxon>
        <taxon>Nocardia</taxon>
    </lineage>
</organism>
<dbReference type="PANTHER" id="PTHR24096:SF149">
    <property type="entry name" value="AMP-BINDING DOMAIN-CONTAINING PROTEIN-RELATED"/>
    <property type="match status" value="1"/>
</dbReference>
<proteinExistence type="inferred from homology"/>
<evidence type="ECO:0000256" key="2">
    <source>
        <dbReference type="ARBA" id="ARBA00022598"/>
    </source>
</evidence>
<evidence type="ECO:0000259" key="4">
    <source>
        <dbReference type="Pfam" id="PF00501"/>
    </source>
</evidence>
<feature type="region of interest" description="Disordered" evidence="3">
    <location>
        <begin position="1"/>
        <end position="23"/>
    </location>
</feature>
<dbReference type="InterPro" id="IPR000873">
    <property type="entry name" value="AMP-dep_synth/lig_dom"/>
</dbReference>
<keyword evidence="2" id="KW-0436">Ligase</keyword>